<sequence length="598" mass="60383">MHGTRWCHIAKLIPGRSENCVKNVWYSTCRLKDRERRSSLLYTYAQTVKDCSHDPQARIEALAKAEKLCATPGVCKPSQQAPQVVAAAASSNGSDGGIGPIYPALAAAEETAASPFIIGKDQQAEAAQQMRATPRGSVISNNDGSGRPVRQQRAASTSSAYASPVTTTFAAAGVLGAATAPITAFTTQLPHPHSFAQGQDLSTSQPAASSAGGGALGYGAMLADAAGGDGLGGICQHIPATAGGAAKPADEAASRCEVTAIEVVEVSNYSNPVLAEEAAAVAIGHGGRGAPFYTHTYHEQLQSQARRELKWQSCPPPVAAVSVGCAAAAVGGGASGGGVASDVFMGTLGKELDQLLDDVDNGVMDCEMLDVPHHDGMAAGSATDRHDGYMSVGGFGAAAPAAARTGAAAAATPAAALRSYYSSGQQQHEQHQRGLLHDSASGMRIQHGGAVVQPQHQHQHQVGLPSSAAMCFSAVDASAAATTSNTSDACAVPLSPVAHAAAVSGVASATGLFTTSSAFHSVWTTSAGAASSSSIFGGGGAGRTAQTASGMFAPSPVTTPVKFRSSAHILSCSSHLQPITDAACVLGLEDEDLAIFMA</sequence>
<dbReference type="OrthoDB" id="545648at2759"/>
<keyword evidence="4" id="KW-1185">Reference proteome</keyword>
<dbReference type="AlphaFoldDB" id="A0A835TDK2"/>
<evidence type="ECO:0000259" key="2">
    <source>
        <dbReference type="PROSITE" id="PS51294"/>
    </source>
</evidence>
<dbReference type="InterPro" id="IPR009057">
    <property type="entry name" value="Homeodomain-like_sf"/>
</dbReference>
<gene>
    <name evidence="3" type="ORF">HXX76_003352</name>
</gene>
<accession>A0A835TDK2</accession>
<protein>
    <recommendedName>
        <fullName evidence="2">HTH myb-type domain-containing protein</fullName>
    </recommendedName>
</protein>
<dbReference type="SUPFAM" id="SSF46689">
    <property type="entry name" value="Homeodomain-like"/>
    <property type="match status" value="1"/>
</dbReference>
<comment type="caution">
    <text evidence="3">The sequence shown here is derived from an EMBL/GenBank/DDBJ whole genome shotgun (WGS) entry which is preliminary data.</text>
</comment>
<feature type="region of interest" description="Disordered" evidence="1">
    <location>
        <begin position="122"/>
        <end position="158"/>
    </location>
</feature>
<dbReference type="Proteomes" id="UP000650467">
    <property type="component" value="Unassembled WGS sequence"/>
</dbReference>
<dbReference type="InterPro" id="IPR017930">
    <property type="entry name" value="Myb_dom"/>
</dbReference>
<dbReference type="Gene3D" id="1.10.10.60">
    <property type="entry name" value="Homeodomain-like"/>
    <property type="match status" value="1"/>
</dbReference>
<reference evidence="3" key="1">
    <citation type="journal article" date="2020" name="bioRxiv">
        <title>Comparative genomics of Chlamydomonas.</title>
        <authorList>
            <person name="Craig R.J."/>
            <person name="Hasan A.R."/>
            <person name="Ness R.W."/>
            <person name="Keightley P.D."/>
        </authorList>
    </citation>
    <scope>NUCLEOTIDE SEQUENCE</scope>
    <source>
        <strain evidence="3">SAG 7.73</strain>
    </source>
</reference>
<evidence type="ECO:0000313" key="4">
    <source>
        <dbReference type="Proteomes" id="UP000650467"/>
    </source>
</evidence>
<evidence type="ECO:0000256" key="1">
    <source>
        <dbReference type="SAM" id="MobiDB-lite"/>
    </source>
</evidence>
<organism evidence="3 4">
    <name type="scientific">Chlamydomonas incerta</name>
    <dbReference type="NCBI Taxonomy" id="51695"/>
    <lineage>
        <taxon>Eukaryota</taxon>
        <taxon>Viridiplantae</taxon>
        <taxon>Chlorophyta</taxon>
        <taxon>core chlorophytes</taxon>
        <taxon>Chlorophyceae</taxon>
        <taxon>CS clade</taxon>
        <taxon>Chlamydomonadales</taxon>
        <taxon>Chlamydomonadaceae</taxon>
        <taxon>Chlamydomonas</taxon>
    </lineage>
</organism>
<feature type="domain" description="HTH myb-type" evidence="2">
    <location>
        <begin position="1"/>
        <end position="33"/>
    </location>
</feature>
<name>A0A835TDK2_CHLIN</name>
<proteinExistence type="predicted"/>
<evidence type="ECO:0000313" key="3">
    <source>
        <dbReference type="EMBL" id="KAG2441737.1"/>
    </source>
</evidence>
<dbReference type="EMBL" id="JAEHOC010000005">
    <property type="protein sequence ID" value="KAG2441737.1"/>
    <property type="molecule type" value="Genomic_DNA"/>
</dbReference>
<dbReference type="PROSITE" id="PS51294">
    <property type="entry name" value="HTH_MYB"/>
    <property type="match status" value="1"/>
</dbReference>